<dbReference type="Proteomes" id="UP000188318">
    <property type="component" value="Unassembled WGS sequence"/>
</dbReference>
<accession>A0A1R3RI89</accession>
<dbReference type="VEuPathDB" id="FungiDB:ASPCADRAFT_131754"/>
<name>A0A1R3RI89_ASPC5</name>
<dbReference type="AlphaFoldDB" id="A0A1R3RI89"/>
<evidence type="ECO:0000313" key="1">
    <source>
        <dbReference type="EMBL" id="OOF94191.1"/>
    </source>
</evidence>
<sequence>MHPTPSSDVQFKRDVSRELGTFMSNLPPSTPLYQATLLGLMLLAEKSERPSGQAWEDAIQYSRAVIMSPQDTVRRATSAWARSCSDLHKTLLNRFGPAVIEAARVGCQTVLSTHYSGDGASVAHVDKRASFKRHWQDLQLGSVFYPASSPLAVGCYESGTMVCSLVLSAWLPAQEAVKFASLSHLSVCDDFGSFTSRDAEVRIRMVALAVGAAYEGNEKVVHSILDGTALQAVGTANTLTVAAAMAWRAVGGCATVYSGYVFANDSIEQGLVAPEVMMAVHDILDWRSDTAAGNHENAVSAVCGLGVADPFHTYVEAMVQKALFEPFSGAYGIAATTLMHFTAARYAAYEYRGSHSPPCANCIRRLRKVTLGAGLKWSPTPPPSSFEEGHRIRELGQRWVDYYEDHGLVQEGLGWFQFLVETGRIGLFDVIEKSVVPIDMTAGWV</sequence>
<gene>
    <name evidence="1" type="ORF">ASPCADRAFT_131754</name>
</gene>
<keyword evidence="2" id="KW-1185">Reference proteome</keyword>
<evidence type="ECO:0000313" key="2">
    <source>
        <dbReference type="Proteomes" id="UP000188318"/>
    </source>
</evidence>
<organism evidence="1 2">
    <name type="scientific">Aspergillus carbonarius (strain ITEM 5010)</name>
    <dbReference type="NCBI Taxonomy" id="602072"/>
    <lineage>
        <taxon>Eukaryota</taxon>
        <taxon>Fungi</taxon>
        <taxon>Dikarya</taxon>
        <taxon>Ascomycota</taxon>
        <taxon>Pezizomycotina</taxon>
        <taxon>Eurotiomycetes</taxon>
        <taxon>Eurotiomycetidae</taxon>
        <taxon>Eurotiales</taxon>
        <taxon>Aspergillaceae</taxon>
        <taxon>Aspergillus</taxon>
        <taxon>Aspergillus subgen. Circumdati</taxon>
    </lineage>
</organism>
<dbReference type="EMBL" id="KV907502">
    <property type="protein sequence ID" value="OOF94191.1"/>
    <property type="molecule type" value="Genomic_DNA"/>
</dbReference>
<protein>
    <submittedName>
        <fullName evidence="1">Uncharacterized protein</fullName>
    </submittedName>
</protein>
<dbReference type="OrthoDB" id="4488907at2759"/>
<proteinExistence type="predicted"/>
<reference evidence="2" key="1">
    <citation type="journal article" date="2017" name="Genome Biol.">
        <title>Comparative genomics reveals high biological diversity and specific adaptations in the industrially and medically important fungal genus Aspergillus.</title>
        <authorList>
            <person name="de Vries R.P."/>
            <person name="Riley R."/>
            <person name="Wiebenga A."/>
            <person name="Aguilar-Osorio G."/>
            <person name="Amillis S."/>
            <person name="Uchima C.A."/>
            <person name="Anderluh G."/>
            <person name="Asadollahi M."/>
            <person name="Askin M."/>
            <person name="Barry K."/>
            <person name="Battaglia E."/>
            <person name="Bayram O."/>
            <person name="Benocci T."/>
            <person name="Braus-Stromeyer S.A."/>
            <person name="Caldana C."/>
            <person name="Canovas D."/>
            <person name="Cerqueira G.C."/>
            <person name="Chen F."/>
            <person name="Chen W."/>
            <person name="Choi C."/>
            <person name="Clum A."/>
            <person name="Dos Santos R.A."/>
            <person name="Damasio A.R."/>
            <person name="Diallinas G."/>
            <person name="Emri T."/>
            <person name="Fekete E."/>
            <person name="Flipphi M."/>
            <person name="Freyberg S."/>
            <person name="Gallo A."/>
            <person name="Gournas C."/>
            <person name="Habgood R."/>
            <person name="Hainaut M."/>
            <person name="Harispe M.L."/>
            <person name="Henrissat B."/>
            <person name="Hilden K.S."/>
            <person name="Hope R."/>
            <person name="Hossain A."/>
            <person name="Karabika E."/>
            <person name="Karaffa L."/>
            <person name="Karanyi Z."/>
            <person name="Krasevec N."/>
            <person name="Kuo A."/>
            <person name="Kusch H."/>
            <person name="LaButti K."/>
            <person name="Lagendijk E.L."/>
            <person name="Lapidus A."/>
            <person name="Levasseur A."/>
            <person name="Lindquist E."/>
            <person name="Lipzen A."/>
            <person name="Logrieco A.F."/>
            <person name="MacCabe A."/>
            <person name="Maekelae M.R."/>
            <person name="Malavazi I."/>
            <person name="Melin P."/>
            <person name="Meyer V."/>
            <person name="Mielnichuk N."/>
            <person name="Miskei M."/>
            <person name="Molnar A.P."/>
            <person name="Mule G."/>
            <person name="Ngan C.Y."/>
            <person name="Orejas M."/>
            <person name="Orosz E."/>
            <person name="Ouedraogo J.P."/>
            <person name="Overkamp K.M."/>
            <person name="Park H.-S."/>
            <person name="Perrone G."/>
            <person name="Piumi F."/>
            <person name="Punt P.J."/>
            <person name="Ram A.F."/>
            <person name="Ramon A."/>
            <person name="Rauscher S."/>
            <person name="Record E."/>
            <person name="Riano-Pachon D.M."/>
            <person name="Robert V."/>
            <person name="Roehrig J."/>
            <person name="Ruller R."/>
            <person name="Salamov A."/>
            <person name="Salih N.S."/>
            <person name="Samson R.A."/>
            <person name="Sandor E."/>
            <person name="Sanguinetti M."/>
            <person name="Schuetze T."/>
            <person name="Sepcic K."/>
            <person name="Shelest E."/>
            <person name="Sherlock G."/>
            <person name="Sophianopoulou V."/>
            <person name="Squina F.M."/>
            <person name="Sun H."/>
            <person name="Susca A."/>
            <person name="Todd R.B."/>
            <person name="Tsang A."/>
            <person name="Unkles S.E."/>
            <person name="van de Wiele N."/>
            <person name="van Rossen-Uffink D."/>
            <person name="Oliveira J.V."/>
            <person name="Vesth T.C."/>
            <person name="Visser J."/>
            <person name="Yu J.-H."/>
            <person name="Zhou M."/>
            <person name="Andersen M.R."/>
            <person name="Archer D.B."/>
            <person name="Baker S.E."/>
            <person name="Benoit I."/>
            <person name="Brakhage A.A."/>
            <person name="Braus G.H."/>
            <person name="Fischer R."/>
            <person name="Frisvad J.C."/>
            <person name="Goldman G.H."/>
            <person name="Houbraken J."/>
            <person name="Oakley B."/>
            <person name="Pocsi I."/>
            <person name="Scazzocchio C."/>
            <person name="Seiboth B."/>
            <person name="vanKuyk P.A."/>
            <person name="Wortman J."/>
            <person name="Dyer P.S."/>
            <person name="Grigoriev I.V."/>
        </authorList>
    </citation>
    <scope>NUCLEOTIDE SEQUENCE [LARGE SCALE GENOMIC DNA]</scope>
    <source>
        <strain evidence="2">ITEM 5010</strain>
    </source>
</reference>
<dbReference type="OMA" id="MAWRVIS"/>